<evidence type="ECO:0000256" key="9">
    <source>
        <dbReference type="ARBA" id="ARBA00022840"/>
    </source>
</evidence>
<evidence type="ECO:0000256" key="7">
    <source>
        <dbReference type="ARBA" id="ARBA00022741"/>
    </source>
</evidence>
<dbReference type="SUPFAM" id="SSF55874">
    <property type="entry name" value="ATPase domain of HSP90 chaperone/DNA topoisomerase II/histidine kinase"/>
    <property type="match status" value="1"/>
</dbReference>
<dbReference type="Proteomes" id="UP000001235">
    <property type="component" value="Chromosome"/>
</dbReference>
<dbReference type="SUPFAM" id="SSF47384">
    <property type="entry name" value="Homodimeric domain of signal transducing histidine kinase"/>
    <property type="match status" value="1"/>
</dbReference>
<dbReference type="RefSeq" id="WP_013292734.1">
    <property type="nucleotide sequence ID" value="NC_014394.1"/>
</dbReference>
<dbReference type="eggNOG" id="COG5002">
    <property type="taxonomic scope" value="Bacteria"/>
</dbReference>
<dbReference type="InterPro" id="IPR003660">
    <property type="entry name" value="HAMP_dom"/>
</dbReference>
<protein>
    <recommendedName>
        <fullName evidence="3">histidine kinase</fullName>
        <ecNumber evidence="3">2.7.13.3</ecNumber>
    </recommendedName>
</protein>
<dbReference type="Pfam" id="PF00512">
    <property type="entry name" value="HisKA"/>
    <property type="match status" value="1"/>
</dbReference>
<dbReference type="Gene3D" id="3.30.450.20">
    <property type="entry name" value="PAS domain"/>
    <property type="match status" value="1"/>
</dbReference>
<keyword evidence="4" id="KW-0597">Phosphoprotein</keyword>
<organism evidence="17 18">
    <name type="scientific">Gallionella capsiferriformans (strain ES-2)</name>
    <name type="common">Gallionella ferruginea capsiferriformans (strain ES-2)</name>
    <dbReference type="NCBI Taxonomy" id="395494"/>
    <lineage>
        <taxon>Bacteria</taxon>
        <taxon>Pseudomonadati</taxon>
        <taxon>Pseudomonadota</taxon>
        <taxon>Betaproteobacteria</taxon>
        <taxon>Nitrosomonadales</taxon>
        <taxon>Gallionellaceae</taxon>
        <taxon>Gallionella</taxon>
    </lineage>
</organism>
<dbReference type="CDD" id="cd00075">
    <property type="entry name" value="HATPase"/>
    <property type="match status" value="1"/>
</dbReference>
<dbReference type="GO" id="GO:0005524">
    <property type="term" value="F:ATP binding"/>
    <property type="evidence" value="ECO:0007669"/>
    <property type="project" value="UniProtKB-KW"/>
</dbReference>
<keyword evidence="6 13" id="KW-0812">Transmembrane</keyword>
<dbReference type="CDD" id="cd06225">
    <property type="entry name" value="HAMP"/>
    <property type="match status" value="1"/>
</dbReference>
<dbReference type="Pfam" id="PF02518">
    <property type="entry name" value="HATPase_c"/>
    <property type="match status" value="1"/>
</dbReference>
<evidence type="ECO:0000256" key="12">
    <source>
        <dbReference type="ARBA" id="ARBA00023136"/>
    </source>
</evidence>
<evidence type="ECO:0000259" key="16">
    <source>
        <dbReference type="PROSITE" id="PS50885"/>
    </source>
</evidence>
<feature type="domain" description="HAMP" evidence="16">
    <location>
        <begin position="174"/>
        <end position="226"/>
    </location>
</feature>
<evidence type="ECO:0000256" key="1">
    <source>
        <dbReference type="ARBA" id="ARBA00000085"/>
    </source>
</evidence>
<proteinExistence type="predicted"/>
<keyword evidence="7" id="KW-0547">Nucleotide-binding</keyword>
<keyword evidence="12 13" id="KW-0472">Membrane</keyword>
<dbReference type="GO" id="GO:0005886">
    <property type="term" value="C:plasma membrane"/>
    <property type="evidence" value="ECO:0007669"/>
    <property type="project" value="UniProtKB-SubCell"/>
</dbReference>
<dbReference type="GO" id="GO:0007234">
    <property type="term" value="P:osmosensory signaling via phosphorelay pathway"/>
    <property type="evidence" value="ECO:0007669"/>
    <property type="project" value="TreeGrafter"/>
</dbReference>
<dbReference type="InterPro" id="IPR000014">
    <property type="entry name" value="PAS"/>
</dbReference>
<dbReference type="STRING" id="395494.Galf_0757"/>
<dbReference type="AlphaFoldDB" id="D9SDN6"/>
<feature type="transmembrane region" description="Helical" evidence="13">
    <location>
        <begin position="7"/>
        <end position="30"/>
    </location>
</feature>
<dbReference type="FunFam" id="1.10.287.130:FF:000001">
    <property type="entry name" value="Two-component sensor histidine kinase"/>
    <property type="match status" value="1"/>
</dbReference>
<evidence type="ECO:0000256" key="6">
    <source>
        <dbReference type="ARBA" id="ARBA00022692"/>
    </source>
</evidence>
<dbReference type="KEGG" id="gca:Galf_0757"/>
<dbReference type="NCBIfam" id="TIGR00229">
    <property type="entry name" value="sensory_box"/>
    <property type="match status" value="1"/>
</dbReference>
<dbReference type="PANTHER" id="PTHR42878">
    <property type="entry name" value="TWO-COMPONENT HISTIDINE KINASE"/>
    <property type="match status" value="1"/>
</dbReference>
<evidence type="ECO:0000256" key="10">
    <source>
        <dbReference type="ARBA" id="ARBA00022989"/>
    </source>
</evidence>
<dbReference type="Gene3D" id="6.10.340.10">
    <property type="match status" value="1"/>
</dbReference>
<sequence length="604" mass="66459">MRIRTKTILGIATIELVLLAILVGSALSVLRESNEAELMRRVQLGGVLLASAAKDAVISQDLATLDSLVIEAMNSGQIDMVRIVDADGVILAQRGDAAVLARPFHKEVHPDQVNDGILDWSSTVSAGGIQHGEVQLGIAIAPLTALLNSARHWAAGIASLEMLLVALFSWLLGSYLTRQLIALREASKTFSNGNFDHRLPISGDDELTQTATAFNLMAQKIGESHIQLINENQLRVQSQQDAEQAQALAEDIASQLKEIFALSPDGFVSFNGEHLVKYVSPAFSRLTGLTEEDVIGINEITFFDRLKGRCIKGADFPDIATLHDNQTSLTDRTPVKKRQRQIIELSNGRILEIGLRESKSETVSQILYLRNITHETEVDRLKSEFLSTAAHELRTPMASIYGYSELLLTREFSHDEQHEFLSTIYRQSELMISIINELLDIARIEARGSLDFTLTQIDLYDLLNNIIAGCKPPNGRKCPQQPQRSTPLWVAGDRRKLTQAISNVLSNAYKYSSDEVGIEFLTSDLSGHLIGLRISDRGIGMTAEQLSHVFERFYRADDSGKFPGTGLGMSIVQEIITLHGGHIDIESQSGTGTIVTLWIPAATD</sequence>
<dbReference type="Gene3D" id="3.30.565.10">
    <property type="entry name" value="Histidine kinase-like ATPase, C-terminal domain"/>
    <property type="match status" value="1"/>
</dbReference>
<dbReference type="Pfam" id="PF00672">
    <property type="entry name" value="HAMP"/>
    <property type="match status" value="1"/>
</dbReference>
<dbReference type="GO" id="GO:0000155">
    <property type="term" value="F:phosphorelay sensor kinase activity"/>
    <property type="evidence" value="ECO:0007669"/>
    <property type="project" value="InterPro"/>
</dbReference>
<comment type="subcellular location">
    <subcellularLocation>
        <location evidence="2">Cell inner membrane</location>
        <topology evidence="2">Multi-pass membrane protein</topology>
    </subcellularLocation>
</comment>
<dbReference type="InterPro" id="IPR005467">
    <property type="entry name" value="His_kinase_dom"/>
</dbReference>
<name>D9SDN6_GALCS</name>
<dbReference type="InterPro" id="IPR050351">
    <property type="entry name" value="BphY/WalK/GraS-like"/>
</dbReference>
<dbReference type="PROSITE" id="PS50109">
    <property type="entry name" value="HIS_KIN"/>
    <property type="match status" value="1"/>
</dbReference>
<dbReference type="EMBL" id="CP002159">
    <property type="protein sequence ID" value="ADL54793.1"/>
    <property type="molecule type" value="Genomic_DNA"/>
</dbReference>
<evidence type="ECO:0000259" key="15">
    <source>
        <dbReference type="PROSITE" id="PS50112"/>
    </source>
</evidence>
<dbReference type="SMART" id="SM00304">
    <property type="entry name" value="HAMP"/>
    <property type="match status" value="1"/>
</dbReference>
<dbReference type="PROSITE" id="PS50885">
    <property type="entry name" value="HAMP"/>
    <property type="match status" value="1"/>
</dbReference>
<feature type="domain" description="Histidine kinase" evidence="14">
    <location>
        <begin position="388"/>
        <end position="603"/>
    </location>
</feature>
<evidence type="ECO:0000256" key="5">
    <source>
        <dbReference type="ARBA" id="ARBA00022679"/>
    </source>
</evidence>
<dbReference type="InterPro" id="IPR036097">
    <property type="entry name" value="HisK_dim/P_sf"/>
</dbReference>
<dbReference type="SUPFAM" id="SSF55785">
    <property type="entry name" value="PYP-like sensor domain (PAS domain)"/>
    <property type="match status" value="1"/>
</dbReference>
<dbReference type="CDD" id="cd00082">
    <property type="entry name" value="HisKA"/>
    <property type="match status" value="1"/>
</dbReference>
<evidence type="ECO:0000256" key="4">
    <source>
        <dbReference type="ARBA" id="ARBA00022553"/>
    </source>
</evidence>
<dbReference type="FunFam" id="3.30.565.10:FF:000006">
    <property type="entry name" value="Sensor histidine kinase WalK"/>
    <property type="match status" value="1"/>
</dbReference>
<dbReference type="GO" id="GO:0030295">
    <property type="term" value="F:protein kinase activator activity"/>
    <property type="evidence" value="ECO:0007669"/>
    <property type="project" value="TreeGrafter"/>
</dbReference>
<dbReference type="HOGENOM" id="CLU_021301_0_0_4"/>
<dbReference type="SMART" id="SM00388">
    <property type="entry name" value="HisKA"/>
    <property type="match status" value="1"/>
</dbReference>
<dbReference type="InterPro" id="IPR035965">
    <property type="entry name" value="PAS-like_dom_sf"/>
</dbReference>
<gene>
    <name evidence="17" type="ordered locus">Galf_0757</name>
</gene>
<accession>D9SDN6</accession>
<dbReference type="OrthoDB" id="9810730at2"/>
<dbReference type="SUPFAM" id="SSF158472">
    <property type="entry name" value="HAMP domain-like"/>
    <property type="match status" value="1"/>
</dbReference>
<dbReference type="InterPro" id="IPR004358">
    <property type="entry name" value="Sig_transdc_His_kin-like_C"/>
</dbReference>
<keyword evidence="10 13" id="KW-1133">Transmembrane helix</keyword>
<dbReference type="SMART" id="SM00091">
    <property type="entry name" value="PAS"/>
    <property type="match status" value="1"/>
</dbReference>
<dbReference type="PANTHER" id="PTHR42878:SF7">
    <property type="entry name" value="SENSOR HISTIDINE KINASE GLRK"/>
    <property type="match status" value="1"/>
</dbReference>
<dbReference type="EC" id="2.7.13.3" evidence="3"/>
<dbReference type="CDD" id="cd00130">
    <property type="entry name" value="PAS"/>
    <property type="match status" value="1"/>
</dbReference>
<dbReference type="SMART" id="SM00387">
    <property type="entry name" value="HATPase_c"/>
    <property type="match status" value="1"/>
</dbReference>
<dbReference type="Gene3D" id="1.10.287.130">
    <property type="match status" value="1"/>
</dbReference>
<feature type="domain" description="PAS" evidence="15">
    <location>
        <begin position="252"/>
        <end position="296"/>
    </location>
</feature>
<reference evidence="17 18" key="1">
    <citation type="submission" date="2010-08" db="EMBL/GenBank/DDBJ databases">
        <title>Complete sequence of Gallionella capsiferriformans ES-2.</title>
        <authorList>
            <consortium name="US DOE Joint Genome Institute"/>
            <person name="Lucas S."/>
            <person name="Copeland A."/>
            <person name="Lapidus A."/>
            <person name="Cheng J.-F."/>
            <person name="Bruce D."/>
            <person name="Goodwin L."/>
            <person name="Pitluck S."/>
            <person name="Chertkov O."/>
            <person name="Davenport K.W."/>
            <person name="Detter J.C."/>
            <person name="Han C."/>
            <person name="Tapia R."/>
            <person name="Land M."/>
            <person name="Hauser L."/>
            <person name="Chang Y.-J."/>
            <person name="Jeffries C."/>
            <person name="Kyrpides N."/>
            <person name="Ivanova N."/>
            <person name="Mikhailova N."/>
            <person name="Shelobolina E.S."/>
            <person name="Picardal F."/>
            <person name="Roden E."/>
            <person name="Emerson D."/>
            <person name="Woyke T."/>
        </authorList>
    </citation>
    <scope>NUCLEOTIDE SEQUENCE [LARGE SCALE GENOMIC DNA]</scope>
    <source>
        <strain evidence="17 18">ES-2</strain>
    </source>
</reference>
<keyword evidence="8 17" id="KW-0418">Kinase</keyword>
<evidence type="ECO:0000256" key="8">
    <source>
        <dbReference type="ARBA" id="ARBA00022777"/>
    </source>
</evidence>
<evidence type="ECO:0000256" key="11">
    <source>
        <dbReference type="ARBA" id="ARBA00023012"/>
    </source>
</evidence>
<evidence type="ECO:0000313" key="17">
    <source>
        <dbReference type="EMBL" id="ADL54793.1"/>
    </source>
</evidence>
<evidence type="ECO:0000256" key="2">
    <source>
        <dbReference type="ARBA" id="ARBA00004429"/>
    </source>
</evidence>
<keyword evidence="9" id="KW-0067">ATP-binding</keyword>
<dbReference type="InterPro" id="IPR003594">
    <property type="entry name" value="HATPase_dom"/>
</dbReference>
<dbReference type="PRINTS" id="PR00344">
    <property type="entry name" value="BCTRLSENSOR"/>
</dbReference>
<keyword evidence="5" id="KW-0808">Transferase</keyword>
<keyword evidence="11" id="KW-0902">Two-component regulatory system</keyword>
<evidence type="ECO:0000259" key="14">
    <source>
        <dbReference type="PROSITE" id="PS50109"/>
    </source>
</evidence>
<keyword evidence="18" id="KW-1185">Reference proteome</keyword>
<dbReference type="GO" id="GO:0000156">
    <property type="term" value="F:phosphorelay response regulator activity"/>
    <property type="evidence" value="ECO:0007669"/>
    <property type="project" value="TreeGrafter"/>
</dbReference>
<dbReference type="InterPro" id="IPR036890">
    <property type="entry name" value="HATPase_C_sf"/>
</dbReference>
<comment type="catalytic activity">
    <reaction evidence="1">
        <text>ATP + protein L-histidine = ADP + protein N-phospho-L-histidine.</text>
        <dbReference type="EC" id="2.7.13.3"/>
    </reaction>
</comment>
<dbReference type="InterPro" id="IPR003661">
    <property type="entry name" value="HisK_dim/P_dom"/>
</dbReference>
<evidence type="ECO:0000313" key="18">
    <source>
        <dbReference type="Proteomes" id="UP000001235"/>
    </source>
</evidence>
<dbReference type="PROSITE" id="PS50112">
    <property type="entry name" value="PAS"/>
    <property type="match status" value="1"/>
</dbReference>
<evidence type="ECO:0000256" key="3">
    <source>
        <dbReference type="ARBA" id="ARBA00012438"/>
    </source>
</evidence>
<evidence type="ECO:0000256" key="13">
    <source>
        <dbReference type="SAM" id="Phobius"/>
    </source>
</evidence>